<proteinExistence type="predicted"/>
<keyword evidence="1" id="KW-0732">Signal</keyword>
<dbReference type="RefSeq" id="WP_405385939.1">
    <property type="nucleotide sequence ID" value="NZ_JBJGEB010000005.1"/>
</dbReference>
<comment type="caution">
    <text evidence="2">The sequence shown here is derived from an EMBL/GenBank/DDBJ whole genome shotgun (WGS) entry which is preliminary data.</text>
</comment>
<gene>
    <name evidence="2" type="ORF">ACI43T_06200</name>
</gene>
<keyword evidence="3" id="KW-1185">Reference proteome</keyword>
<dbReference type="PANTHER" id="PTHR38008">
    <property type="entry name" value="HEMOLYSIN-RELATED"/>
    <property type="match status" value="1"/>
</dbReference>
<dbReference type="PROSITE" id="PS51257">
    <property type="entry name" value="PROKAR_LIPOPROTEIN"/>
    <property type="match status" value="1"/>
</dbReference>
<dbReference type="Pfam" id="PF03891">
    <property type="entry name" value="DUF333"/>
    <property type="match status" value="1"/>
</dbReference>
<protein>
    <submittedName>
        <fullName evidence="2">DUF333 domain-containing protein</fullName>
    </submittedName>
</protein>
<organism evidence="2 3">
    <name type="scientific">Neisseria oralis</name>
    <dbReference type="NCBI Taxonomy" id="1107316"/>
    <lineage>
        <taxon>Bacteria</taxon>
        <taxon>Pseudomonadati</taxon>
        <taxon>Pseudomonadota</taxon>
        <taxon>Betaproteobacteria</taxon>
        <taxon>Neisseriales</taxon>
        <taxon>Neisseriaceae</taxon>
        <taxon>Neisseria</taxon>
    </lineage>
</organism>
<dbReference type="InterPro" id="IPR005590">
    <property type="entry name" value="DUF333"/>
</dbReference>
<dbReference type="Proteomes" id="UP001621964">
    <property type="component" value="Unassembled WGS sequence"/>
</dbReference>
<name>A0ABW8Q645_9NEIS</name>
<evidence type="ECO:0000256" key="1">
    <source>
        <dbReference type="SAM" id="SignalP"/>
    </source>
</evidence>
<reference evidence="2 3" key="1">
    <citation type="submission" date="2024-11" db="EMBL/GenBank/DDBJ databases">
        <authorList>
            <person name="Mikucki A.G."/>
            <person name="Kahler C.M."/>
        </authorList>
    </citation>
    <scope>NUCLEOTIDE SEQUENCE [LARGE SCALE GENOMIC DNA]</scope>
    <source>
        <strain evidence="2 3">EXNM717</strain>
    </source>
</reference>
<evidence type="ECO:0000313" key="3">
    <source>
        <dbReference type="Proteomes" id="UP001621964"/>
    </source>
</evidence>
<feature type="chain" id="PRO_5045931312" evidence="1">
    <location>
        <begin position="21"/>
        <end position="83"/>
    </location>
</feature>
<dbReference type="PANTHER" id="PTHR38008:SF2">
    <property type="entry name" value="HEMOLYSIN"/>
    <property type="match status" value="1"/>
</dbReference>
<dbReference type="EMBL" id="JBJGEB010000005">
    <property type="protein sequence ID" value="MFK7642086.1"/>
    <property type="molecule type" value="Genomic_DNA"/>
</dbReference>
<evidence type="ECO:0000313" key="2">
    <source>
        <dbReference type="EMBL" id="MFK7642086.1"/>
    </source>
</evidence>
<feature type="signal peptide" evidence="1">
    <location>
        <begin position="1"/>
        <end position="20"/>
    </location>
</feature>
<sequence>MKKALILSAAAAVTLAACSAADNPNSQEEQPVVGMANPASEFCVKQGGRLEPKKDAQGNEYALCHLSDGTVAEEWEYFRKHSK</sequence>
<accession>A0ABW8Q645</accession>